<dbReference type="Pfam" id="PF00486">
    <property type="entry name" value="Trans_reg_C"/>
    <property type="match status" value="1"/>
</dbReference>
<keyword evidence="1 6" id="KW-0597">Phosphoprotein</keyword>
<feature type="region of interest" description="Disordered" evidence="8">
    <location>
        <begin position="245"/>
        <end position="266"/>
    </location>
</feature>
<evidence type="ECO:0000313" key="12">
    <source>
        <dbReference type="EMBL" id="KRT56973.1"/>
    </source>
</evidence>
<dbReference type="GO" id="GO:0000156">
    <property type="term" value="F:phosphorelay response regulator activity"/>
    <property type="evidence" value="ECO:0007669"/>
    <property type="project" value="TreeGrafter"/>
</dbReference>
<sequence length="266" mass="29500">MYILVIEDNPDLVANLYDFLEPRGYVVDAAGSARGGLNFVQEKVYDAIILDLTLPDMDGLEVCKRLRDSGCDTPVLMLTARDTLDDKLEGFASGADDYLVKPFAMQELDARLKALVRRVSGDQSRELLRLADLAFDPATLQLERDGRSISLPPIPLKILALLLRQSPRVVPRREIERRIWGDTRPDSDALRAHMSVLRAAIDRPFDKHLLRTVHGIGYQLVAPDEIQGQPALSCRPGLYPAGHAGERGAGRLPLSTRHRYGGAADR</sequence>
<dbReference type="Pfam" id="PF00072">
    <property type="entry name" value="Response_reg"/>
    <property type="match status" value="1"/>
</dbReference>
<dbReference type="CDD" id="cd17624">
    <property type="entry name" value="REC_OmpR_PmrA-like"/>
    <property type="match status" value="1"/>
</dbReference>
<keyword evidence="14" id="KW-1185">Reference proteome</keyword>
<feature type="domain" description="OmpR/PhoB-type" evidence="10">
    <location>
        <begin position="125"/>
        <end position="222"/>
    </location>
</feature>
<keyword evidence="3" id="KW-0805">Transcription regulation</keyword>
<evidence type="ECO:0000313" key="13">
    <source>
        <dbReference type="Proteomes" id="UP000051276"/>
    </source>
</evidence>
<proteinExistence type="predicted"/>
<dbReference type="PANTHER" id="PTHR48111:SF22">
    <property type="entry name" value="REGULATOR OF RPOS"/>
    <property type="match status" value="1"/>
</dbReference>
<dbReference type="Gene3D" id="6.10.250.690">
    <property type="match status" value="1"/>
</dbReference>
<feature type="modified residue" description="4-aspartylphosphate" evidence="6">
    <location>
        <position position="51"/>
    </location>
</feature>
<evidence type="ECO:0000256" key="7">
    <source>
        <dbReference type="PROSITE-ProRule" id="PRU01091"/>
    </source>
</evidence>
<dbReference type="Proteomes" id="UP000051634">
    <property type="component" value="Unassembled WGS sequence"/>
</dbReference>
<dbReference type="SMART" id="SM00862">
    <property type="entry name" value="Trans_reg_C"/>
    <property type="match status" value="1"/>
</dbReference>
<dbReference type="STRING" id="54398.Ga0074115_11242"/>
<reference evidence="13 14" key="1">
    <citation type="submission" date="2015-11" db="EMBL/GenBank/DDBJ databases">
        <title>The genome of Candidatus Endoriftia persephone in Ridgeia piscesae and population structure of the North Eastern Pacific vestimentiferan symbionts.</title>
        <authorList>
            <person name="Perez M."/>
            <person name="Juniper K.S."/>
        </authorList>
    </citation>
    <scope>NUCLEOTIDE SEQUENCE [LARGE SCALE GENOMIC DNA]</scope>
    <source>
        <strain evidence="12">Ind10</strain>
        <strain evidence="11">Ind11</strain>
    </source>
</reference>
<dbReference type="CDD" id="cd00383">
    <property type="entry name" value="trans_reg_C"/>
    <property type="match status" value="1"/>
</dbReference>
<dbReference type="SMART" id="SM00448">
    <property type="entry name" value="REC"/>
    <property type="match status" value="1"/>
</dbReference>
<evidence type="ECO:0000259" key="9">
    <source>
        <dbReference type="PROSITE" id="PS50110"/>
    </source>
</evidence>
<dbReference type="InterPro" id="IPR016032">
    <property type="entry name" value="Sig_transdc_resp-reg_C-effctor"/>
</dbReference>
<keyword evidence="2" id="KW-0902">Two-component regulatory system</keyword>
<organism evidence="12 13">
    <name type="scientific">endosymbiont of Ridgeia piscesae</name>
    <dbReference type="NCBI Taxonomy" id="54398"/>
    <lineage>
        <taxon>Bacteria</taxon>
        <taxon>Pseudomonadati</taxon>
        <taxon>Pseudomonadota</taxon>
        <taxon>Gammaproteobacteria</taxon>
        <taxon>sulfur-oxidizing symbionts</taxon>
    </lineage>
</organism>
<evidence type="ECO:0000256" key="2">
    <source>
        <dbReference type="ARBA" id="ARBA00023012"/>
    </source>
</evidence>
<accession>A0A0T5Z2J2</accession>
<keyword evidence="4 7" id="KW-0238">DNA-binding</keyword>
<dbReference type="PROSITE" id="PS50110">
    <property type="entry name" value="RESPONSE_REGULATORY"/>
    <property type="match status" value="1"/>
</dbReference>
<dbReference type="Gene3D" id="1.10.10.10">
    <property type="entry name" value="Winged helix-like DNA-binding domain superfamily/Winged helix DNA-binding domain"/>
    <property type="match status" value="1"/>
</dbReference>
<dbReference type="GO" id="GO:0006355">
    <property type="term" value="P:regulation of DNA-templated transcription"/>
    <property type="evidence" value="ECO:0007669"/>
    <property type="project" value="InterPro"/>
</dbReference>
<dbReference type="InterPro" id="IPR039420">
    <property type="entry name" value="WalR-like"/>
</dbReference>
<evidence type="ECO:0000313" key="14">
    <source>
        <dbReference type="Proteomes" id="UP000051634"/>
    </source>
</evidence>
<feature type="domain" description="Response regulatory" evidence="9">
    <location>
        <begin position="2"/>
        <end position="116"/>
    </location>
</feature>
<dbReference type="EMBL" id="LDXT01000085">
    <property type="protein sequence ID" value="KRT54987.1"/>
    <property type="molecule type" value="Genomic_DNA"/>
</dbReference>
<keyword evidence="5" id="KW-0804">Transcription</keyword>
<dbReference type="PANTHER" id="PTHR48111">
    <property type="entry name" value="REGULATOR OF RPOS"/>
    <property type="match status" value="1"/>
</dbReference>
<evidence type="ECO:0000256" key="3">
    <source>
        <dbReference type="ARBA" id="ARBA00023015"/>
    </source>
</evidence>
<evidence type="ECO:0000259" key="10">
    <source>
        <dbReference type="PROSITE" id="PS51755"/>
    </source>
</evidence>
<dbReference type="PROSITE" id="PS51755">
    <property type="entry name" value="OMPR_PHOB"/>
    <property type="match status" value="1"/>
</dbReference>
<dbReference type="InterPro" id="IPR001789">
    <property type="entry name" value="Sig_transdc_resp-reg_receiver"/>
</dbReference>
<evidence type="ECO:0000256" key="5">
    <source>
        <dbReference type="ARBA" id="ARBA00023163"/>
    </source>
</evidence>
<evidence type="ECO:0000256" key="4">
    <source>
        <dbReference type="ARBA" id="ARBA00023125"/>
    </source>
</evidence>
<dbReference type="GO" id="GO:0005829">
    <property type="term" value="C:cytosol"/>
    <property type="evidence" value="ECO:0007669"/>
    <property type="project" value="TreeGrafter"/>
</dbReference>
<dbReference type="GO" id="GO:0032993">
    <property type="term" value="C:protein-DNA complex"/>
    <property type="evidence" value="ECO:0007669"/>
    <property type="project" value="TreeGrafter"/>
</dbReference>
<dbReference type="Gene3D" id="3.40.50.2300">
    <property type="match status" value="1"/>
</dbReference>
<gene>
    <name evidence="11" type="ORF">Ga0074115_11242</name>
    <name evidence="12" type="ORF">Ga0076813_10742</name>
</gene>
<dbReference type="GO" id="GO:0000976">
    <property type="term" value="F:transcription cis-regulatory region binding"/>
    <property type="evidence" value="ECO:0007669"/>
    <property type="project" value="TreeGrafter"/>
</dbReference>
<dbReference type="InterPro" id="IPR036388">
    <property type="entry name" value="WH-like_DNA-bd_sf"/>
</dbReference>
<name>A0A0T5Z2J2_9GAMM</name>
<evidence type="ECO:0000313" key="11">
    <source>
        <dbReference type="EMBL" id="KRT54987.1"/>
    </source>
</evidence>
<dbReference type="Proteomes" id="UP000051276">
    <property type="component" value="Unassembled WGS sequence"/>
</dbReference>
<evidence type="ECO:0000256" key="6">
    <source>
        <dbReference type="PROSITE-ProRule" id="PRU00169"/>
    </source>
</evidence>
<dbReference type="InterPro" id="IPR011006">
    <property type="entry name" value="CheY-like_superfamily"/>
</dbReference>
<evidence type="ECO:0000256" key="8">
    <source>
        <dbReference type="SAM" id="MobiDB-lite"/>
    </source>
</evidence>
<evidence type="ECO:0000256" key="1">
    <source>
        <dbReference type="ARBA" id="ARBA00022553"/>
    </source>
</evidence>
<dbReference type="SUPFAM" id="SSF46894">
    <property type="entry name" value="C-terminal effector domain of the bipartite response regulators"/>
    <property type="match status" value="1"/>
</dbReference>
<dbReference type="EMBL" id="LMXI01000620">
    <property type="protein sequence ID" value="KRT56973.1"/>
    <property type="molecule type" value="Genomic_DNA"/>
</dbReference>
<dbReference type="AlphaFoldDB" id="A0A0T5Z2J2"/>
<dbReference type="SUPFAM" id="SSF52172">
    <property type="entry name" value="CheY-like"/>
    <property type="match status" value="1"/>
</dbReference>
<dbReference type="InterPro" id="IPR001867">
    <property type="entry name" value="OmpR/PhoB-type_DNA-bd"/>
</dbReference>
<comment type="caution">
    <text evidence="12">The sequence shown here is derived from an EMBL/GenBank/DDBJ whole genome shotgun (WGS) entry which is preliminary data.</text>
</comment>
<feature type="DNA-binding region" description="OmpR/PhoB-type" evidence="7">
    <location>
        <begin position="125"/>
        <end position="222"/>
    </location>
</feature>
<protein>
    <submittedName>
        <fullName evidence="11 12">DNA-binding response regulator, OmpR family</fullName>
    </submittedName>
</protein>